<dbReference type="Pfam" id="PF18614">
    <property type="entry name" value="RNase_II_C_S1"/>
    <property type="match status" value="1"/>
</dbReference>
<evidence type="ECO:0000313" key="3">
    <source>
        <dbReference type="Proteomes" id="UP001138802"/>
    </source>
</evidence>
<dbReference type="AlphaFoldDB" id="A0A9X1B8G3"/>
<evidence type="ECO:0000259" key="1">
    <source>
        <dbReference type="SMART" id="SM00955"/>
    </source>
</evidence>
<organism evidence="2 3">
    <name type="scientific">Thiocapsa imhoffii</name>
    <dbReference type="NCBI Taxonomy" id="382777"/>
    <lineage>
        <taxon>Bacteria</taxon>
        <taxon>Pseudomonadati</taxon>
        <taxon>Pseudomonadota</taxon>
        <taxon>Gammaproteobacteria</taxon>
        <taxon>Chromatiales</taxon>
        <taxon>Chromatiaceae</taxon>
        <taxon>Thiocapsa</taxon>
    </lineage>
</organism>
<dbReference type="Gene3D" id="2.40.50.140">
    <property type="entry name" value="Nucleic acid-binding proteins"/>
    <property type="match status" value="1"/>
</dbReference>
<dbReference type="GO" id="GO:0003723">
    <property type="term" value="F:RNA binding"/>
    <property type="evidence" value="ECO:0007669"/>
    <property type="project" value="InterPro"/>
</dbReference>
<dbReference type="InterPro" id="IPR056404">
    <property type="entry name" value="HTH_RNase_II"/>
</dbReference>
<dbReference type="Pfam" id="PF23161">
    <property type="entry name" value="HTH_RNase_II"/>
    <property type="match status" value="1"/>
</dbReference>
<protein>
    <submittedName>
        <fullName evidence="2">Exoribonuclease II</fullName>
    </submittedName>
</protein>
<dbReference type="GO" id="GO:0000175">
    <property type="term" value="F:3'-5'-RNA exonuclease activity"/>
    <property type="evidence" value="ECO:0007669"/>
    <property type="project" value="TreeGrafter"/>
</dbReference>
<dbReference type="Pfam" id="PF00773">
    <property type="entry name" value="RNB"/>
    <property type="match status" value="2"/>
</dbReference>
<gene>
    <name evidence="2" type="ORF">CKO25_04565</name>
</gene>
<dbReference type="EMBL" id="NRSD01000003">
    <property type="protein sequence ID" value="MBK1643941.1"/>
    <property type="molecule type" value="Genomic_DNA"/>
</dbReference>
<dbReference type="SMART" id="SM00955">
    <property type="entry name" value="RNB"/>
    <property type="match status" value="1"/>
</dbReference>
<dbReference type="Gene3D" id="1.10.10.10">
    <property type="entry name" value="Winged helix-like DNA-binding domain superfamily/Winged helix DNA-binding domain"/>
    <property type="match status" value="1"/>
</dbReference>
<sequence>MSTYQSNPPVNSLVLYKVRPARVVSVGEKIEIELDGGQRKRVRPKDVDVLHPGPLQRLADLVPQEGELQAAWELLEGSVTTLQDLAELAFDAYTPATAWATWQLVSEGLIFAGTPTQIEARPREVVDRERAAREAKHAEERDWQDFLARMAAAAPSPGDRERLIEVERFAVGLAEHSRILAALGHQPTPENAHRALVDVGYWPVDHNPYPIRCGVAIQDPSLRVPDLPAEDRLDLTHLLAYAIDDEGNQDPDDAISLDGDRLWVHVADVAALIDPESELEREARGRGANLYLPEGVVNMLPPAATDRLGLGLQEVSPALSFGLRCDEAGEILDVEIHRSWVRVLRVSYQWVEERLDEPPFSGMHACIEPFRSRRQRDGATALELPEVTVRVGVDGVRIAPLPRLLSRALVTDAMLMAGVAASRFCCERGIPIPYATQVLPEGLGTATDLAAMYALRRRFKPTRLATLPERHAGLGLPVYTRVTSPLRRYSDLLVHQQIRAALTGSGGLSEAEVMTRIAAAELSSAAVRRAERLSNQHWKHVFLREHRDWRGEGVVVELDDRRLTVLIPELALETRVRSRDLPGLNDRLRLGITEVDVPALGSGFRIL</sequence>
<dbReference type="InterPro" id="IPR012340">
    <property type="entry name" value="NA-bd_OB-fold"/>
</dbReference>
<proteinExistence type="predicted"/>
<dbReference type="RefSeq" id="WP_200386747.1">
    <property type="nucleotide sequence ID" value="NZ_NRSD01000003.1"/>
</dbReference>
<comment type="caution">
    <text evidence="2">The sequence shown here is derived from an EMBL/GenBank/DDBJ whole genome shotgun (WGS) entry which is preliminary data.</text>
</comment>
<dbReference type="GO" id="GO:0000932">
    <property type="term" value="C:P-body"/>
    <property type="evidence" value="ECO:0007669"/>
    <property type="project" value="TreeGrafter"/>
</dbReference>
<dbReference type="GO" id="GO:0006402">
    <property type="term" value="P:mRNA catabolic process"/>
    <property type="evidence" value="ECO:0007669"/>
    <property type="project" value="TreeGrafter"/>
</dbReference>
<dbReference type="InterPro" id="IPR001900">
    <property type="entry name" value="RNase_II/R"/>
</dbReference>
<dbReference type="InterPro" id="IPR040596">
    <property type="entry name" value="RNase_II_C_S1"/>
</dbReference>
<dbReference type="Proteomes" id="UP001138802">
    <property type="component" value="Unassembled WGS sequence"/>
</dbReference>
<name>A0A9X1B8G3_9GAMM</name>
<reference evidence="2 3" key="1">
    <citation type="journal article" date="2020" name="Microorganisms">
        <title>Osmotic Adaptation and Compatible Solute Biosynthesis of Phototrophic Bacteria as Revealed from Genome Analyses.</title>
        <authorList>
            <person name="Imhoff J.F."/>
            <person name="Rahn T."/>
            <person name="Kunzel S."/>
            <person name="Keller A."/>
            <person name="Neulinger S.C."/>
        </authorList>
    </citation>
    <scope>NUCLEOTIDE SEQUENCE [LARGE SCALE GENOMIC DNA]</scope>
    <source>
        <strain evidence="2 3">DSM 21303</strain>
    </source>
</reference>
<evidence type="ECO:0000313" key="2">
    <source>
        <dbReference type="EMBL" id="MBK1643941.1"/>
    </source>
</evidence>
<dbReference type="SUPFAM" id="SSF50249">
    <property type="entry name" value="Nucleic acid-binding proteins"/>
    <property type="match status" value="2"/>
</dbReference>
<dbReference type="PANTHER" id="PTHR23355:SF42">
    <property type="entry name" value="RIBONUCLEASE II, CHLOROPLASTIC_MITOCHONDRIAL"/>
    <property type="match status" value="1"/>
</dbReference>
<dbReference type="PANTHER" id="PTHR23355">
    <property type="entry name" value="RIBONUCLEASE"/>
    <property type="match status" value="1"/>
</dbReference>
<dbReference type="InterPro" id="IPR036388">
    <property type="entry name" value="WH-like_DNA-bd_sf"/>
</dbReference>
<keyword evidence="3" id="KW-1185">Reference proteome</keyword>
<accession>A0A9X1B8G3</accession>
<feature type="domain" description="RNB" evidence="1">
    <location>
        <begin position="232"/>
        <end position="504"/>
    </location>
</feature>
<dbReference type="InterPro" id="IPR050180">
    <property type="entry name" value="RNR_Ribonuclease"/>
</dbReference>